<reference evidence="3" key="1">
    <citation type="submission" date="2017-09" db="EMBL/GenBank/DDBJ databases">
        <title>Depth-based differentiation of microbial function through sediment-hosted aquifers and enrichment of novel symbionts in the deep terrestrial subsurface.</title>
        <authorList>
            <person name="Probst A.J."/>
            <person name="Ladd B."/>
            <person name="Jarett J.K."/>
            <person name="Geller-Mcgrath D.E."/>
            <person name="Sieber C.M.K."/>
            <person name="Emerson J.B."/>
            <person name="Anantharaman K."/>
            <person name="Thomas B.C."/>
            <person name="Malmstrom R."/>
            <person name="Stieglmeier M."/>
            <person name="Klingl A."/>
            <person name="Woyke T."/>
            <person name="Ryan C.M."/>
            <person name="Banfield J.F."/>
        </authorList>
    </citation>
    <scope>NUCLEOTIDE SEQUENCE [LARGE SCALE GENOMIC DNA]</scope>
</reference>
<keyword evidence="1" id="KW-0812">Transmembrane</keyword>
<dbReference type="EMBL" id="PFEL01000062">
    <property type="protein sequence ID" value="PJE69094.1"/>
    <property type="molecule type" value="Genomic_DNA"/>
</dbReference>
<evidence type="ECO:0000313" key="2">
    <source>
        <dbReference type="EMBL" id="PJE69094.1"/>
    </source>
</evidence>
<gene>
    <name evidence="2" type="ORF">COU96_01620</name>
</gene>
<sequence>MNLSFRQQYERLQVFIYALQLDEWPFKEINKNDAWAEVAKFAQKLGINPADKKFLPKLEIEISKLLAQPPETTAASIPANLAELVKIYEDHLVEAQETIKKWVFPTLDEEIERIYQKYQENFLNEIQKLIQNPRLTQTISHQIALKLAQQLPQTATEGLLEKVISLKKYQIMIKKIINQELKRVSNKILSENAAKNLTEKTLPEAKSLASTPRNRIRFQKIEKGILDEIPITSTQLAELPELKWQSSGIRINFFRKNLAFAKKVAFFPAIKSVQILMDLAPESFQKNNPEFFYALKIGLTPEAVEEKIGPLWEELRDRLPAFQKKHPIISFLSRHYFEYNRLGKSINLIKPKIGRSFLWQAFKKTKIGQWLGKAAAGILTKLGLSTIAGPVGAIIAFWPTIKKWGKKFLKWAGAALGALFLWAAHYGPAAIAGLTGGLAVGLPFAFKAAVGVGGAVTAALSFLGPIAPVIGFFSGLITFIVVDLSFGLVGLGVGIGGQLLWDKIAAAAANISIPQIIGGGINQITGAASSIVKPAVLGTVGATAGLTLIVSQVNSGAFVEKSQGEFIPNFGEPVPARSLDESKHLAENVIFVLNQCGITYVTQNNWSETENCLSKSKLTNKQIIINHFRDSTNSYFSLQCVGFVRGIMAALGKSLGEGRKAARNFLDPPTPEDFEPVNTNMNGVQIGDIVIKKGETDGHIGIVIDKFPTNIGIDYISVAQTWGYTDSGGKGVLQITKINPVAFDGFLKPK</sequence>
<feature type="transmembrane region" description="Helical" evidence="1">
    <location>
        <begin position="382"/>
        <end position="401"/>
    </location>
</feature>
<organism evidence="2 3">
    <name type="scientific">Candidatus Shapirobacteria bacterium CG10_big_fil_rev_8_21_14_0_10_38_14</name>
    <dbReference type="NCBI Taxonomy" id="1974483"/>
    <lineage>
        <taxon>Bacteria</taxon>
        <taxon>Candidatus Shapironibacteriota</taxon>
    </lineage>
</organism>
<dbReference type="Proteomes" id="UP000229500">
    <property type="component" value="Unassembled WGS sequence"/>
</dbReference>
<protein>
    <submittedName>
        <fullName evidence="2">Uncharacterized protein</fullName>
    </submittedName>
</protein>
<dbReference type="AlphaFoldDB" id="A0A2M8L5H8"/>
<feature type="transmembrane region" description="Helical" evidence="1">
    <location>
        <begin position="444"/>
        <end position="464"/>
    </location>
</feature>
<evidence type="ECO:0000313" key="3">
    <source>
        <dbReference type="Proteomes" id="UP000229500"/>
    </source>
</evidence>
<keyword evidence="1" id="KW-1133">Transmembrane helix</keyword>
<accession>A0A2M8L5H8</accession>
<feature type="transmembrane region" description="Helical" evidence="1">
    <location>
        <begin position="476"/>
        <end position="501"/>
    </location>
</feature>
<keyword evidence="1" id="KW-0472">Membrane</keyword>
<name>A0A2M8L5H8_9BACT</name>
<proteinExistence type="predicted"/>
<comment type="caution">
    <text evidence="2">The sequence shown here is derived from an EMBL/GenBank/DDBJ whole genome shotgun (WGS) entry which is preliminary data.</text>
</comment>
<evidence type="ECO:0000256" key="1">
    <source>
        <dbReference type="SAM" id="Phobius"/>
    </source>
</evidence>